<evidence type="ECO:0000256" key="1">
    <source>
        <dbReference type="ARBA" id="ARBA00004651"/>
    </source>
</evidence>
<comment type="similarity">
    <text evidence="6">Belongs to the methyl-accepting chemotaxis (MCP) protein family.</text>
</comment>
<dbReference type="SMART" id="SM00304">
    <property type="entry name" value="HAMP"/>
    <property type="match status" value="1"/>
</dbReference>
<evidence type="ECO:0000313" key="12">
    <source>
        <dbReference type="Proteomes" id="UP000005808"/>
    </source>
</evidence>
<dbReference type="PATRIC" id="fig|1127483.3.peg.6115"/>
<dbReference type="Pfam" id="PF00672">
    <property type="entry name" value="HAMP"/>
    <property type="match status" value="1"/>
</dbReference>
<evidence type="ECO:0000259" key="10">
    <source>
        <dbReference type="PROSITE" id="PS50885"/>
    </source>
</evidence>
<evidence type="ECO:0000313" key="11">
    <source>
        <dbReference type="EMBL" id="EHP39650.1"/>
    </source>
</evidence>
<evidence type="ECO:0000256" key="4">
    <source>
        <dbReference type="ARBA" id="ARBA00022989"/>
    </source>
</evidence>
<dbReference type="Pfam" id="PF02743">
    <property type="entry name" value="dCache_1"/>
    <property type="match status" value="1"/>
</dbReference>
<dbReference type="PROSITE" id="PS50111">
    <property type="entry name" value="CHEMOTAXIS_TRANSDUC_2"/>
    <property type="match status" value="1"/>
</dbReference>
<dbReference type="Proteomes" id="UP000005808">
    <property type="component" value="Unassembled WGS sequence"/>
</dbReference>
<evidence type="ECO:0000256" key="7">
    <source>
        <dbReference type="PROSITE-ProRule" id="PRU00284"/>
    </source>
</evidence>
<comment type="subcellular location">
    <subcellularLocation>
        <location evidence="1">Cell membrane</location>
        <topology evidence="1">Multi-pass membrane protein</topology>
    </subcellularLocation>
</comment>
<dbReference type="GO" id="GO:0004888">
    <property type="term" value="F:transmembrane signaling receptor activity"/>
    <property type="evidence" value="ECO:0007669"/>
    <property type="project" value="InterPro"/>
</dbReference>
<dbReference type="GO" id="GO:0006935">
    <property type="term" value="P:chemotaxis"/>
    <property type="evidence" value="ECO:0007669"/>
    <property type="project" value="InterPro"/>
</dbReference>
<feature type="domain" description="Methyl-accepting transducer" evidence="9">
    <location>
        <begin position="354"/>
        <end position="583"/>
    </location>
</feature>
<feature type="transmembrane region" description="Helical" evidence="8">
    <location>
        <begin position="271"/>
        <end position="295"/>
    </location>
</feature>
<feature type="domain" description="HAMP" evidence="10">
    <location>
        <begin position="295"/>
        <end position="349"/>
    </location>
</feature>
<evidence type="ECO:0000256" key="5">
    <source>
        <dbReference type="ARBA" id="ARBA00023136"/>
    </source>
</evidence>
<dbReference type="RefSeq" id="WP_006161803.1">
    <property type="nucleotide sequence ID" value="NZ_AHJE01000086.1"/>
</dbReference>
<keyword evidence="4 8" id="KW-1133">Transmembrane helix</keyword>
<keyword evidence="5 8" id="KW-0472">Membrane</keyword>
<dbReference type="CDD" id="cd06225">
    <property type="entry name" value="HAMP"/>
    <property type="match status" value="1"/>
</dbReference>
<gene>
    <name evidence="11" type="ORF">OR16_30619</name>
</gene>
<keyword evidence="2" id="KW-1003">Cell membrane</keyword>
<dbReference type="InterPro" id="IPR003660">
    <property type="entry name" value="HAMP_dom"/>
</dbReference>
<keyword evidence="7" id="KW-0807">Transducer</keyword>
<dbReference type="PRINTS" id="PR00260">
    <property type="entry name" value="CHEMTRNSDUCR"/>
</dbReference>
<evidence type="ECO:0000256" key="2">
    <source>
        <dbReference type="ARBA" id="ARBA00022475"/>
    </source>
</evidence>
<name>H1SD04_9BURK</name>
<dbReference type="PROSITE" id="PS50885">
    <property type="entry name" value="HAMP"/>
    <property type="match status" value="1"/>
</dbReference>
<dbReference type="SUPFAM" id="SSF103190">
    <property type="entry name" value="Sensory domain-like"/>
    <property type="match status" value="1"/>
</dbReference>
<proteinExistence type="inferred from homology"/>
<accession>H1SD04</accession>
<dbReference type="InterPro" id="IPR004090">
    <property type="entry name" value="Chemotax_Me-accpt_rcpt"/>
</dbReference>
<evidence type="ECO:0000259" key="9">
    <source>
        <dbReference type="PROSITE" id="PS50111"/>
    </source>
</evidence>
<dbReference type="InterPro" id="IPR004089">
    <property type="entry name" value="MCPsignal_dom"/>
</dbReference>
<organism evidence="11 12">
    <name type="scientific">Cupriavidus basilensis OR16</name>
    <dbReference type="NCBI Taxonomy" id="1127483"/>
    <lineage>
        <taxon>Bacteria</taxon>
        <taxon>Pseudomonadati</taxon>
        <taxon>Pseudomonadota</taxon>
        <taxon>Betaproteobacteria</taxon>
        <taxon>Burkholderiales</taxon>
        <taxon>Burkholderiaceae</taxon>
        <taxon>Cupriavidus</taxon>
    </lineage>
</organism>
<dbReference type="PANTHER" id="PTHR43531:SF16">
    <property type="entry name" value="METHYL-ACCEPTING CHEMOTAXIS PROTEIN II"/>
    <property type="match status" value="1"/>
</dbReference>
<dbReference type="FunFam" id="1.10.287.950:FF:000001">
    <property type="entry name" value="Methyl-accepting chemotaxis sensory transducer"/>
    <property type="match status" value="1"/>
</dbReference>
<dbReference type="InterPro" id="IPR029151">
    <property type="entry name" value="Sensor-like_sf"/>
</dbReference>
<dbReference type="CDD" id="cd12912">
    <property type="entry name" value="PDC2_MCP_like"/>
    <property type="match status" value="1"/>
</dbReference>
<dbReference type="Gene3D" id="3.30.450.20">
    <property type="entry name" value="PAS domain"/>
    <property type="match status" value="2"/>
</dbReference>
<dbReference type="AlphaFoldDB" id="H1SD04"/>
<keyword evidence="3 8" id="KW-0812">Transmembrane</keyword>
<dbReference type="InterPro" id="IPR033479">
    <property type="entry name" value="dCache_1"/>
</dbReference>
<sequence length="601" mass="62368">MTVSSLRTRIVLITSATVVGALALSGAATYGIVRANMTATMESDLSAIASGNTLAIEQWVTAKALAVKTAAEVVEKGDPTGLVKFMGTANGFPVTTIGWTDKSYYSSSTTTPKDYDPTTRPWYKGALAAGKLTVTKPYGDVSTRVPYVSFAAPLIRDGATIGAVSGAVPLDGVREVVKAIHPTASSLAFVVASDGQVIAHPDANQMLKPVSEVAAALTPAMLDNLVRASAPLEVEIQGVPKLLKAQPVAGTDWYLVIALDKAEATVGLRRVVSAMGIALVLLTLAALGIVTFFTAKAFRRLSRVRDAMDTIGTGGGDLTRRLEVVGNDEVAQISASFNAFVEKIGAVLVDVRASVQGMTSATGEIEAGNRDLSHRTEASASNLQETSAALTQLASSVKQTAEAAEQATQLATDASATAARGGEVVSGAVRIMGEIARSSGRITEIIGVIDSIAFQTNILALNAAVEAARAGEQGRGFAVVAGEVRTLAQRSATAAQEIKGLIESSVASVSSGTERVQAAGSTMTEIVKDIEHVRRIITEIHGAVSEQNTGIGQLDQSVSEMDQATQQNAALVEQSAAASSMLSDQAQELARTVARFQLREA</sequence>
<protein>
    <submittedName>
        <fullName evidence="11">Methyl-accepting chemotaxis transmembrane protein</fullName>
    </submittedName>
</protein>
<dbReference type="EMBL" id="AHJE01000086">
    <property type="protein sequence ID" value="EHP39650.1"/>
    <property type="molecule type" value="Genomic_DNA"/>
</dbReference>
<dbReference type="Gene3D" id="1.10.287.950">
    <property type="entry name" value="Methyl-accepting chemotaxis protein"/>
    <property type="match status" value="1"/>
</dbReference>
<dbReference type="GO" id="GO:0007165">
    <property type="term" value="P:signal transduction"/>
    <property type="evidence" value="ECO:0007669"/>
    <property type="project" value="UniProtKB-KW"/>
</dbReference>
<evidence type="ECO:0000256" key="8">
    <source>
        <dbReference type="SAM" id="Phobius"/>
    </source>
</evidence>
<dbReference type="CDD" id="cd11386">
    <property type="entry name" value="MCP_signal"/>
    <property type="match status" value="1"/>
</dbReference>
<dbReference type="SUPFAM" id="SSF58104">
    <property type="entry name" value="Methyl-accepting chemotaxis protein (MCP) signaling domain"/>
    <property type="match status" value="1"/>
</dbReference>
<comment type="caution">
    <text evidence="11">The sequence shown here is derived from an EMBL/GenBank/DDBJ whole genome shotgun (WGS) entry which is preliminary data.</text>
</comment>
<dbReference type="CDD" id="cd12913">
    <property type="entry name" value="PDC1_MCP_like"/>
    <property type="match status" value="1"/>
</dbReference>
<dbReference type="GO" id="GO:0005886">
    <property type="term" value="C:plasma membrane"/>
    <property type="evidence" value="ECO:0007669"/>
    <property type="project" value="UniProtKB-SubCell"/>
</dbReference>
<evidence type="ECO:0000256" key="6">
    <source>
        <dbReference type="ARBA" id="ARBA00029447"/>
    </source>
</evidence>
<dbReference type="SMART" id="SM00283">
    <property type="entry name" value="MA"/>
    <property type="match status" value="1"/>
</dbReference>
<dbReference type="Pfam" id="PF00015">
    <property type="entry name" value="MCPsignal"/>
    <property type="match status" value="1"/>
</dbReference>
<reference evidence="11 12" key="1">
    <citation type="journal article" date="2012" name="J. Bacteriol.">
        <title>De Novo Genome Project of Cupriavidus basilensis OR16.</title>
        <authorList>
            <person name="Cserhati M."/>
            <person name="Kriszt B."/>
            <person name="Szoboszlay S."/>
            <person name="Toth A."/>
            <person name="Szabo I."/>
            <person name="Tancsics A."/>
            <person name="Nagy I."/>
            <person name="Horvath B."/>
            <person name="Nagy I."/>
            <person name="Kukolya J."/>
        </authorList>
    </citation>
    <scope>NUCLEOTIDE SEQUENCE [LARGE SCALE GENOMIC DNA]</scope>
    <source>
        <strain evidence="11 12">OR16</strain>
    </source>
</reference>
<dbReference type="PANTHER" id="PTHR43531">
    <property type="entry name" value="PROTEIN ICFG"/>
    <property type="match status" value="1"/>
</dbReference>
<dbReference type="OrthoDB" id="2489132at2"/>
<evidence type="ECO:0000256" key="3">
    <source>
        <dbReference type="ARBA" id="ARBA00022692"/>
    </source>
</evidence>
<dbReference type="InterPro" id="IPR051310">
    <property type="entry name" value="MCP_chemotaxis"/>
</dbReference>